<evidence type="ECO:0000256" key="8">
    <source>
        <dbReference type="SAM" id="SignalP"/>
    </source>
</evidence>
<dbReference type="NCBIfam" id="NF047847">
    <property type="entry name" value="SS_mature_LptM"/>
    <property type="match status" value="1"/>
</dbReference>
<dbReference type="Pfam" id="PF13627">
    <property type="entry name" value="LptM_cons"/>
    <property type="match status" value="1"/>
</dbReference>
<protein>
    <recommendedName>
        <fullName evidence="11">Sugar transporter</fullName>
    </recommendedName>
</protein>
<evidence type="ECO:0000256" key="3">
    <source>
        <dbReference type="ARBA" id="ARBA00023136"/>
    </source>
</evidence>
<feature type="signal peptide" evidence="8">
    <location>
        <begin position="1"/>
        <end position="20"/>
    </location>
</feature>
<feature type="compositionally biased region" description="Low complexity" evidence="7">
    <location>
        <begin position="37"/>
        <end position="82"/>
    </location>
</feature>
<keyword evidence="6" id="KW-0449">Lipoprotein</keyword>
<keyword evidence="5" id="KW-0998">Cell outer membrane</keyword>
<keyword evidence="2 8" id="KW-0732">Signal</keyword>
<dbReference type="GO" id="GO:0009279">
    <property type="term" value="C:cell outer membrane"/>
    <property type="evidence" value="ECO:0007669"/>
    <property type="project" value="UniProtKB-SubCell"/>
</dbReference>
<evidence type="ECO:0000313" key="9">
    <source>
        <dbReference type="EMBL" id="QDQ74283.1"/>
    </source>
</evidence>
<gene>
    <name evidence="9" type="ORF">FNZ56_10515</name>
</gene>
<dbReference type="OrthoDB" id="6054463at2"/>
<organism evidence="9 10">
    <name type="scientific">Pseudoluteimonas lycopersici</name>
    <dbReference type="NCBI Taxonomy" id="1324796"/>
    <lineage>
        <taxon>Bacteria</taxon>
        <taxon>Pseudomonadati</taxon>
        <taxon>Pseudomonadota</taxon>
        <taxon>Gammaproteobacteria</taxon>
        <taxon>Lysobacterales</taxon>
        <taxon>Lysobacteraceae</taxon>
        <taxon>Pseudoluteimonas</taxon>
    </lineage>
</organism>
<keyword evidence="4" id="KW-0564">Palmitate</keyword>
<dbReference type="PROSITE" id="PS51257">
    <property type="entry name" value="PROKAR_LIPOPROTEIN"/>
    <property type="match status" value="1"/>
</dbReference>
<evidence type="ECO:0000256" key="4">
    <source>
        <dbReference type="ARBA" id="ARBA00023139"/>
    </source>
</evidence>
<sequence>MKTPLRLILPVALIATLAGCGNKGPLVHPQSPADEMAVPATTTAPADATMPAPASTAPAAPADVPAPATPTDTTTPQTPPADGSTPPPANGGG</sequence>
<keyword evidence="10" id="KW-1185">Reference proteome</keyword>
<proteinExistence type="predicted"/>
<evidence type="ECO:0000313" key="10">
    <source>
        <dbReference type="Proteomes" id="UP000315891"/>
    </source>
</evidence>
<comment type="subcellular location">
    <subcellularLocation>
        <location evidence="1">Cell outer membrane</location>
        <topology evidence="1">Lipid-anchor</topology>
    </subcellularLocation>
</comment>
<evidence type="ECO:0000256" key="6">
    <source>
        <dbReference type="ARBA" id="ARBA00023288"/>
    </source>
</evidence>
<evidence type="ECO:0000256" key="2">
    <source>
        <dbReference type="ARBA" id="ARBA00022729"/>
    </source>
</evidence>
<reference evidence="9 10" key="1">
    <citation type="submission" date="2019-07" db="EMBL/GenBank/DDBJ databases">
        <title>Lysobacter weifangensis sp. nov., isolated from bensulfuron-methyl contaminated farmland soil.</title>
        <authorList>
            <person name="Zhao H."/>
        </authorList>
    </citation>
    <scope>NUCLEOTIDE SEQUENCE [LARGE SCALE GENOMIC DNA]</scope>
    <source>
        <strain evidence="9 10">CC-Bw-6</strain>
    </source>
</reference>
<evidence type="ECO:0008006" key="11">
    <source>
        <dbReference type="Google" id="ProtNLM"/>
    </source>
</evidence>
<dbReference type="RefSeq" id="WP_143879792.1">
    <property type="nucleotide sequence ID" value="NZ_BAABLZ010000001.1"/>
</dbReference>
<dbReference type="EMBL" id="CP041742">
    <property type="protein sequence ID" value="QDQ74283.1"/>
    <property type="molecule type" value="Genomic_DNA"/>
</dbReference>
<dbReference type="AlphaFoldDB" id="A0A516V6Z7"/>
<dbReference type="InterPro" id="IPR032831">
    <property type="entry name" value="LptM_cons"/>
</dbReference>
<evidence type="ECO:0000256" key="5">
    <source>
        <dbReference type="ARBA" id="ARBA00023237"/>
    </source>
</evidence>
<evidence type="ECO:0000256" key="7">
    <source>
        <dbReference type="SAM" id="MobiDB-lite"/>
    </source>
</evidence>
<name>A0A516V6Z7_9GAMM</name>
<evidence type="ECO:0000256" key="1">
    <source>
        <dbReference type="ARBA" id="ARBA00004459"/>
    </source>
</evidence>
<dbReference type="Proteomes" id="UP000315891">
    <property type="component" value="Chromosome"/>
</dbReference>
<keyword evidence="3" id="KW-0472">Membrane</keyword>
<feature type="chain" id="PRO_5021795789" description="Sugar transporter" evidence="8">
    <location>
        <begin position="21"/>
        <end position="93"/>
    </location>
</feature>
<feature type="region of interest" description="Disordered" evidence="7">
    <location>
        <begin position="20"/>
        <end position="93"/>
    </location>
</feature>
<accession>A0A516V6Z7</accession>